<feature type="domain" description="Peptidase S1" evidence="1">
    <location>
        <begin position="65"/>
        <end position="176"/>
    </location>
</feature>
<protein>
    <submittedName>
        <fullName evidence="2">Trypsin</fullName>
    </submittedName>
</protein>
<dbReference type="Pfam" id="PF00089">
    <property type="entry name" value="Trypsin"/>
    <property type="match status" value="1"/>
</dbReference>
<sequence length="183" mass="20078">MNDSFESSAYRMPQAESLVSEVESMDFDSYPLPESNPQVQYYGVNQTAAATTPAGVGAKATTSVADQQPEQMWTMCNTLGWSRQRDHLQRVQLKIGDMAACENVSIATVNSMCTEATYQKHDCTQEEFAGAPVQCLIPGTNQWALVGVSSWRIACAASGIERPRMYDKIASNAAWIRETVHAS</sequence>
<dbReference type="SUPFAM" id="SSF50494">
    <property type="entry name" value="Trypsin-like serine proteases"/>
    <property type="match status" value="1"/>
</dbReference>
<dbReference type="PANTHER" id="PTHR24258:SF146">
    <property type="entry name" value="ATRIAL NATRIURETIC PEPTIDE-CONVERTING ENZYME"/>
    <property type="match status" value="1"/>
</dbReference>
<dbReference type="GO" id="GO:0006508">
    <property type="term" value="P:proteolysis"/>
    <property type="evidence" value="ECO:0007669"/>
    <property type="project" value="InterPro"/>
</dbReference>
<dbReference type="Gene3D" id="2.40.10.10">
    <property type="entry name" value="Trypsin-like serine proteases"/>
    <property type="match status" value="1"/>
</dbReference>
<dbReference type="InterPro" id="IPR001254">
    <property type="entry name" value="Trypsin_dom"/>
</dbReference>
<organism evidence="2">
    <name type="scientific">Musca domestica</name>
    <name type="common">House fly</name>
    <dbReference type="NCBI Taxonomy" id="7370"/>
    <lineage>
        <taxon>Eukaryota</taxon>
        <taxon>Metazoa</taxon>
        <taxon>Ecdysozoa</taxon>
        <taxon>Arthropoda</taxon>
        <taxon>Hexapoda</taxon>
        <taxon>Insecta</taxon>
        <taxon>Pterygota</taxon>
        <taxon>Neoptera</taxon>
        <taxon>Endopterygota</taxon>
        <taxon>Diptera</taxon>
        <taxon>Brachycera</taxon>
        <taxon>Muscomorpha</taxon>
        <taxon>Muscoidea</taxon>
        <taxon>Muscidae</taxon>
        <taxon>Musca</taxon>
    </lineage>
</organism>
<dbReference type="VEuPathDB" id="VectorBase:MDOMA2_008611"/>
<accession>T1PJA4</accession>
<dbReference type="InterPro" id="IPR043504">
    <property type="entry name" value="Peptidase_S1_PA_chymotrypsin"/>
</dbReference>
<dbReference type="PANTHER" id="PTHR24258">
    <property type="entry name" value="SERINE PROTEASE-RELATED"/>
    <property type="match status" value="1"/>
</dbReference>
<proteinExistence type="evidence at transcript level"/>
<evidence type="ECO:0000259" key="1">
    <source>
        <dbReference type="Pfam" id="PF00089"/>
    </source>
</evidence>
<name>T1PJA4_MUSDO</name>
<dbReference type="InterPro" id="IPR009003">
    <property type="entry name" value="Peptidase_S1_PA"/>
</dbReference>
<reference evidence="2" key="1">
    <citation type="submission" date="2012-08" db="EMBL/GenBank/DDBJ databases">
        <title>Transcriptome of adult Musca domestica launches a platform for comparative house fly gene expression and characterization of differential gene expression among resistant and susceptible house flies.</title>
        <authorList>
            <person name="Liu N."/>
            <person name="Zhang L."/>
            <person name="Li M."/>
            <person name="Reid W."/>
        </authorList>
    </citation>
    <scope>NUCLEOTIDE SEQUENCE</scope>
    <source>
        <strain evidence="2">ALHF</strain>
        <tissue evidence="2">Whole body</tissue>
    </source>
</reference>
<evidence type="ECO:0000313" key="2">
    <source>
        <dbReference type="EMBL" id="AFP63403.1"/>
    </source>
</evidence>
<dbReference type="VEuPathDB" id="VectorBase:MDOA008096"/>
<dbReference type="GO" id="GO:0004252">
    <property type="term" value="F:serine-type endopeptidase activity"/>
    <property type="evidence" value="ECO:0007669"/>
    <property type="project" value="InterPro"/>
</dbReference>
<dbReference type="EMBL" id="KA648774">
    <property type="protein sequence ID" value="AFP63403.1"/>
    <property type="molecule type" value="mRNA"/>
</dbReference>
<dbReference type="AlphaFoldDB" id="T1PJA4"/>